<gene>
    <name evidence="2" type="ORF">Fcan01_03584</name>
</gene>
<feature type="compositionally biased region" description="Pro residues" evidence="1">
    <location>
        <begin position="73"/>
        <end position="83"/>
    </location>
</feature>
<protein>
    <submittedName>
        <fullName evidence="2">Uncharacterized protein</fullName>
    </submittedName>
</protein>
<feature type="region of interest" description="Disordered" evidence="1">
    <location>
        <begin position="54"/>
        <end position="83"/>
    </location>
</feature>
<organism evidence="2 3">
    <name type="scientific">Folsomia candida</name>
    <name type="common">Springtail</name>
    <dbReference type="NCBI Taxonomy" id="158441"/>
    <lineage>
        <taxon>Eukaryota</taxon>
        <taxon>Metazoa</taxon>
        <taxon>Ecdysozoa</taxon>
        <taxon>Arthropoda</taxon>
        <taxon>Hexapoda</taxon>
        <taxon>Collembola</taxon>
        <taxon>Entomobryomorpha</taxon>
        <taxon>Isotomoidea</taxon>
        <taxon>Isotomidae</taxon>
        <taxon>Proisotominae</taxon>
        <taxon>Folsomia</taxon>
    </lineage>
</organism>
<name>A0A226F2I4_FOLCA</name>
<proteinExistence type="predicted"/>
<dbReference type="AlphaFoldDB" id="A0A226F2I4"/>
<evidence type="ECO:0000256" key="1">
    <source>
        <dbReference type="SAM" id="MobiDB-lite"/>
    </source>
</evidence>
<sequence>MLSKHACSEVEGSPIQKKKVRLNFTVYQPPPGSSIQIYVKSEDGELEQIDECSPFNSQETQATRFPWKTATSPSPPKAQPWTPPTPLSMADFIFRHVKNYLKYDGEDRLMKTSDDMKALLKSGKVMKITKDARKVTDQTMHRRDKTLKSKSGKSSKKKCNAEDTIVVDVTFSGGRITWKTDGSGGHGICKDGDCWKSKANDGACHEHADSYVTHFLLKDENNPLPTYTLMTTNPHTKKFTHTLDGVLETARNNPPRNAAFCNYEEKQKEAKLSPKWKLVTPRPWIAKDLDLSKTLYQTTSVTLAIMSTINSHEKNAANPVKFVKDQFFVDQVDWAVVKTLLESCGFKLELGETSEYAESKESPLLKIADLKWRDGDKWIYEKFGTAGRIYVGTVTQRKVGTRAGGPESFIHPSHPPTDKGIPLFQCEEGDADFIEKETKKMEGVGQMGVLLCEMLGGTTDVHPIKIDFEKYENFSEWEDRHVDRLKKLVGFWTGQELEFTIPEGVDVSSINWEPLLNLYLGPPSAAGSSKFDF</sequence>
<reference evidence="2 3" key="1">
    <citation type="submission" date="2015-12" db="EMBL/GenBank/DDBJ databases">
        <title>The genome of Folsomia candida.</title>
        <authorList>
            <person name="Faddeeva A."/>
            <person name="Derks M.F."/>
            <person name="Anvar Y."/>
            <person name="Smit S."/>
            <person name="Van Straalen N."/>
            <person name="Roelofs D."/>
        </authorList>
    </citation>
    <scope>NUCLEOTIDE SEQUENCE [LARGE SCALE GENOMIC DNA]</scope>
    <source>
        <strain evidence="2 3">VU population</strain>
        <tissue evidence="2">Whole body</tissue>
    </source>
</reference>
<keyword evidence="3" id="KW-1185">Reference proteome</keyword>
<evidence type="ECO:0000313" key="3">
    <source>
        <dbReference type="Proteomes" id="UP000198287"/>
    </source>
</evidence>
<accession>A0A226F2I4</accession>
<comment type="caution">
    <text evidence="2">The sequence shown here is derived from an EMBL/GenBank/DDBJ whole genome shotgun (WGS) entry which is preliminary data.</text>
</comment>
<feature type="compositionally biased region" description="Basic residues" evidence="1">
    <location>
        <begin position="142"/>
        <end position="158"/>
    </location>
</feature>
<dbReference type="Proteomes" id="UP000198287">
    <property type="component" value="Unassembled WGS sequence"/>
</dbReference>
<evidence type="ECO:0000313" key="2">
    <source>
        <dbReference type="EMBL" id="OXA64003.1"/>
    </source>
</evidence>
<feature type="region of interest" description="Disordered" evidence="1">
    <location>
        <begin position="133"/>
        <end position="158"/>
    </location>
</feature>
<feature type="compositionally biased region" description="Polar residues" evidence="1">
    <location>
        <begin position="54"/>
        <end position="63"/>
    </location>
</feature>
<dbReference type="EMBL" id="LNIX01000001">
    <property type="protein sequence ID" value="OXA64003.1"/>
    <property type="molecule type" value="Genomic_DNA"/>
</dbReference>